<feature type="domain" description="Glycoside hydrolase family 2 immunoglobulin-like beta-sandwich" evidence="16">
    <location>
        <begin position="200"/>
        <end position="292"/>
    </location>
</feature>
<evidence type="ECO:0000256" key="9">
    <source>
        <dbReference type="ARBA" id="ARBA00022801"/>
    </source>
</evidence>
<dbReference type="GO" id="GO:0006516">
    <property type="term" value="P:glycoprotein catabolic process"/>
    <property type="evidence" value="ECO:0007669"/>
    <property type="project" value="TreeGrafter"/>
</dbReference>
<dbReference type="Gene3D" id="3.20.20.80">
    <property type="entry name" value="Glycosidases"/>
    <property type="match status" value="1"/>
</dbReference>
<comment type="pathway">
    <text evidence="4">Glycan metabolism; N-glycan degradation.</text>
</comment>
<dbReference type="PANTHER" id="PTHR43730:SF1">
    <property type="entry name" value="BETA-MANNOSIDASE"/>
    <property type="match status" value="1"/>
</dbReference>
<evidence type="ECO:0000256" key="13">
    <source>
        <dbReference type="ARBA" id="ARBA00038429"/>
    </source>
</evidence>
<dbReference type="InterPro" id="IPR041625">
    <property type="entry name" value="Beta-mannosidase_Ig"/>
</dbReference>
<dbReference type="InterPro" id="IPR050887">
    <property type="entry name" value="Beta-mannosidase_GH2"/>
</dbReference>
<evidence type="ECO:0000256" key="15">
    <source>
        <dbReference type="ARBA" id="ARBA00041614"/>
    </source>
</evidence>
<evidence type="ECO:0000313" key="20">
    <source>
        <dbReference type="EMBL" id="NLV10143.1"/>
    </source>
</evidence>
<feature type="domain" description="Beta-mannosidase-like galactose-binding" evidence="19">
    <location>
        <begin position="10"/>
        <end position="181"/>
    </location>
</feature>
<dbReference type="GO" id="GO:0004567">
    <property type="term" value="F:beta-mannosidase activity"/>
    <property type="evidence" value="ECO:0007669"/>
    <property type="project" value="UniProtKB-EC"/>
</dbReference>
<keyword evidence="10" id="KW-0325">Glycoprotein</keyword>
<evidence type="ECO:0000256" key="6">
    <source>
        <dbReference type="ARBA" id="ARBA00012754"/>
    </source>
</evidence>
<evidence type="ECO:0000313" key="21">
    <source>
        <dbReference type="Proteomes" id="UP000608662"/>
    </source>
</evidence>
<dbReference type="GO" id="GO:0005975">
    <property type="term" value="P:carbohydrate metabolic process"/>
    <property type="evidence" value="ECO:0007669"/>
    <property type="project" value="InterPro"/>
</dbReference>
<comment type="similarity">
    <text evidence="13">Belongs to the glycosyl hydrolase 2 family. Beta-mannosidase B subfamily.</text>
</comment>
<dbReference type="Pfam" id="PF17786">
    <property type="entry name" value="Mannosidase_ig"/>
    <property type="match status" value="1"/>
</dbReference>
<dbReference type="EMBL" id="WOYG01000001">
    <property type="protein sequence ID" value="NLV10143.1"/>
    <property type="molecule type" value="Genomic_DNA"/>
</dbReference>
<keyword evidence="11" id="KW-0458">Lysosome</keyword>
<dbReference type="Gene3D" id="2.60.40.10">
    <property type="entry name" value="Immunoglobulins"/>
    <property type="match status" value="3"/>
</dbReference>
<dbReference type="Proteomes" id="UP000608662">
    <property type="component" value="Unassembled WGS sequence"/>
</dbReference>
<dbReference type="InterPro" id="IPR013783">
    <property type="entry name" value="Ig-like_fold"/>
</dbReference>
<evidence type="ECO:0000256" key="12">
    <source>
        <dbReference type="ARBA" id="ARBA00023295"/>
    </source>
</evidence>
<feature type="domain" description="Mannosidase Ig/CBM-like" evidence="18">
    <location>
        <begin position="648"/>
        <end position="717"/>
    </location>
</feature>
<keyword evidence="12" id="KW-0326">Glycosidase</keyword>
<evidence type="ECO:0000256" key="8">
    <source>
        <dbReference type="ARBA" id="ARBA00022729"/>
    </source>
</evidence>
<dbReference type="Pfam" id="PF17753">
    <property type="entry name" value="Ig_mannosidase"/>
    <property type="match status" value="1"/>
</dbReference>
<dbReference type="Pfam" id="PF22666">
    <property type="entry name" value="Glyco_hydro_2_N2"/>
    <property type="match status" value="1"/>
</dbReference>
<evidence type="ECO:0000256" key="14">
    <source>
        <dbReference type="ARBA" id="ARBA00041069"/>
    </source>
</evidence>
<proteinExistence type="inferred from homology"/>
<feature type="domain" description="Beta-mannosidase Ig-fold" evidence="17">
    <location>
        <begin position="738"/>
        <end position="812"/>
    </location>
</feature>
<dbReference type="FunFam" id="3.20.20.80:FF:000050">
    <property type="entry name" value="Beta-mannosidase B"/>
    <property type="match status" value="1"/>
</dbReference>
<comment type="subcellular location">
    <subcellularLocation>
        <location evidence="2">Lysosome</location>
    </subcellularLocation>
    <subcellularLocation>
        <location evidence="3">Secreted</location>
    </subcellularLocation>
</comment>
<keyword evidence="7" id="KW-0964">Secreted</keyword>
<dbReference type="PANTHER" id="PTHR43730">
    <property type="entry name" value="BETA-MANNOSIDASE"/>
    <property type="match status" value="1"/>
</dbReference>
<sequence length="814" mass="91816">MERHSLNGSWQCRPADGGQQFPATVPGDVYSDLLAAGTIQDPYEADNELDVQWVAERDWCYRRTVEVDETLLSEARQTLVCHGLDTVATVRVNDTTVGRTDNMHRRYEFPVGDALEPGPNEVEIRFQSPVEYSSQRAADHPYDVPVMRYPQDVPDRNHIRKAACHYGWDWGPCLPTMGIWRDVELVGHSGPRITYTKSRQDHHDDGVDLTVDVGLDVPAETEATLTANVAGTTESVAVGLDGGREEHTLELTVADPDLWWPNGYGDQPLYDLTVTVESDHDTDRTTDRVGFREIELCREEDDAGESFAFAVNGVPVFAKGANWIPMEALHGRVDETEYTDLLDSAASANMNMIRVWGGGHYERDAFYERCDELGLLVWQDFMFACSLYPADEAFRETVAAEARYQVRRLANHPSLALWCGNNENEEGLHNWWADEDHIDSLEADYEAIFLETLDEIVAEEDPSRPYWSASPSSGREYDDPYMTERGDIHYWDVWHSGASFDAYEETEPRFVSEFGYQSFPSPELLASVLPADELNPTAPLMEHHQRSPGGNGRILSRMTDNFRTPFSFETFTYLSQIQQSMAMQTAIEHWRRQRPHTMGALYWQLNDLWPCASWSSIEYGGDWKASQYVARRIFAPLLVSTTVTDDGVEVWLTSDRPEAVTGTLTVEIWTLDGERIHAASHDTTVSALDSTTPLTVDVDAVAPDVDPSNCLVRADFDGPVESYPSVAFREPYKRLDLRVPDIEVRVDGRRVTLETDVPALWVTLDAPLSEPFSDNYFHLVPGESRTITVESDADRSEIADALAALDVTHLRETY</sequence>
<dbReference type="RefSeq" id="WP_170093882.1">
    <property type="nucleotide sequence ID" value="NZ_WOYG01000001.1"/>
</dbReference>
<evidence type="ECO:0000256" key="11">
    <source>
        <dbReference type="ARBA" id="ARBA00023228"/>
    </source>
</evidence>
<dbReference type="InterPro" id="IPR006102">
    <property type="entry name" value="Ig-like_GH2"/>
</dbReference>
<dbReference type="InterPro" id="IPR054593">
    <property type="entry name" value="Beta-mannosidase-like_N2"/>
</dbReference>
<name>A0A847U3A3_9EURY</name>
<comment type="catalytic activity">
    <reaction evidence="1">
        <text>Hydrolysis of terminal, non-reducing beta-D-mannose residues in beta-D-mannosides.</text>
        <dbReference type="EC" id="3.2.1.25"/>
    </reaction>
</comment>
<dbReference type="GO" id="GO:0005576">
    <property type="term" value="C:extracellular region"/>
    <property type="evidence" value="ECO:0007669"/>
    <property type="project" value="UniProtKB-SubCell"/>
</dbReference>
<dbReference type="InterPro" id="IPR041447">
    <property type="entry name" value="Mannosidase_ig"/>
</dbReference>
<dbReference type="Gene3D" id="2.60.120.260">
    <property type="entry name" value="Galactose-binding domain-like"/>
    <property type="match status" value="1"/>
</dbReference>
<evidence type="ECO:0000256" key="3">
    <source>
        <dbReference type="ARBA" id="ARBA00004613"/>
    </source>
</evidence>
<dbReference type="InterPro" id="IPR017853">
    <property type="entry name" value="GH"/>
</dbReference>
<dbReference type="InterPro" id="IPR008979">
    <property type="entry name" value="Galactose-bd-like_sf"/>
</dbReference>
<evidence type="ECO:0000256" key="7">
    <source>
        <dbReference type="ARBA" id="ARBA00022525"/>
    </source>
</evidence>
<dbReference type="GO" id="GO:0005764">
    <property type="term" value="C:lysosome"/>
    <property type="evidence" value="ECO:0007669"/>
    <property type="project" value="UniProtKB-SubCell"/>
</dbReference>
<evidence type="ECO:0000256" key="5">
    <source>
        <dbReference type="ARBA" id="ARBA00011738"/>
    </source>
</evidence>
<evidence type="ECO:0000256" key="1">
    <source>
        <dbReference type="ARBA" id="ARBA00000829"/>
    </source>
</evidence>
<dbReference type="OrthoDB" id="38162at2157"/>
<dbReference type="Pfam" id="PF00703">
    <property type="entry name" value="Glyco_hydro_2"/>
    <property type="match status" value="1"/>
</dbReference>
<evidence type="ECO:0000259" key="19">
    <source>
        <dbReference type="Pfam" id="PF22666"/>
    </source>
</evidence>
<evidence type="ECO:0000256" key="10">
    <source>
        <dbReference type="ARBA" id="ARBA00023180"/>
    </source>
</evidence>
<dbReference type="SUPFAM" id="SSF51445">
    <property type="entry name" value="(Trans)glycosidases"/>
    <property type="match status" value="1"/>
</dbReference>
<reference evidence="20" key="1">
    <citation type="submission" date="2019-12" db="EMBL/GenBank/DDBJ databases">
        <title>Whole-genome sequence of Halomicrobium mukohataei pws1.</title>
        <authorList>
            <person name="Verma D.K."/>
            <person name="Gopal K."/>
            <person name="Prasad E.S."/>
        </authorList>
    </citation>
    <scope>NUCLEOTIDE SEQUENCE</scope>
    <source>
        <strain evidence="20">Pws1</strain>
    </source>
</reference>
<dbReference type="SUPFAM" id="SSF49785">
    <property type="entry name" value="Galactose-binding domain-like"/>
    <property type="match status" value="1"/>
</dbReference>
<evidence type="ECO:0000259" key="16">
    <source>
        <dbReference type="Pfam" id="PF00703"/>
    </source>
</evidence>
<accession>A0A847U3A3</accession>
<comment type="caution">
    <text evidence="20">The sequence shown here is derived from an EMBL/GenBank/DDBJ whole genome shotgun (WGS) entry which is preliminary data.</text>
</comment>
<organism evidence="20 21">
    <name type="scientific">Halomicrobium mukohataei</name>
    <dbReference type="NCBI Taxonomy" id="57705"/>
    <lineage>
        <taxon>Archaea</taxon>
        <taxon>Methanobacteriati</taxon>
        <taxon>Methanobacteriota</taxon>
        <taxon>Stenosarchaea group</taxon>
        <taxon>Halobacteria</taxon>
        <taxon>Halobacteriales</taxon>
        <taxon>Haloarculaceae</taxon>
        <taxon>Halomicrobium</taxon>
    </lineage>
</organism>
<keyword evidence="8" id="KW-0732">Signal</keyword>
<dbReference type="InterPro" id="IPR036156">
    <property type="entry name" value="Beta-gal/glucu_dom_sf"/>
</dbReference>
<evidence type="ECO:0000259" key="17">
    <source>
        <dbReference type="Pfam" id="PF17753"/>
    </source>
</evidence>
<evidence type="ECO:0000256" key="4">
    <source>
        <dbReference type="ARBA" id="ARBA00004740"/>
    </source>
</evidence>
<dbReference type="EC" id="3.2.1.25" evidence="6"/>
<evidence type="ECO:0000259" key="18">
    <source>
        <dbReference type="Pfam" id="PF17786"/>
    </source>
</evidence>
<evidence type="ECO:0000256" key="2">
    <source>
        <dbReference type="ARBA" id="ARBA00004371"/>
    </source>
</evidence>
<gene>
    <name evidence="20" type="ORF">GOC74_09400</name>
</gene>
<protein>
    <recommendedName>
        <fullName evidence="14">Beta-mannosidase B</fullName>
        <ecNumber evidence="6">3.2.1.25</ecNumber>
    </recommendedName>
    <alternativeName>
        <fullName evidence="15">Mannanase B</fullName>
    </alternativeName>
</protein>
<dbReference type="FunFam" id="2.60.120.260:FF:000060">
    <property type="entry name" value="Probable beta-mannosidase"/>
    <property type="match status" value="1"/>
</dbReference>
<comment type="subunit">
    <text evidence="5">Homodimer.</text>
</comment>
<dbReference type="AlphaFoldDB" id="A0A847U3A3"/>
<dbReference type="SUPFAM" id="SSF49303">
    <property type="entry name" value="beta-Galactosidase/glucuronidase domain"/>
    <property type="match status" value="3"/>
</dbReference>
<keyword evidence="9 20" id="KW-0378">Hydrolase</keyword>